<name>A0A9N9QWQ1_9NEOP</name>
<sequence length="286" mass="32743">MYANSLILSFYEEWRHERLLIEHLIDISSGSFLFNKSSSSDLQALELTLHTVWVWNLQIPSQCIRDKDMAMGAILCLYESVDDSVAAQPNLPANATLNENILFYLGQICSIRTRLRTCAQQLIEYLAPCNSPTIQAHIGDMKTAVTSLFSTFCDDDMAQVRRFLNDGAVACIEDKNTRLDNCTANMVDLVTNMPIESKTFEAIEMCHKYDQMVSCSMNILNECPKPSTREFMENIFSLFRSGTYCRVTVPETSEDRIARLTADRNIHAVWYEYETSFDREMRLVSK</sequence>
<evidence type="ECO:0000313" key="2">
    <source>
        <dbReference type="Proteomes" id="UP001153714"/>
    </source>
</evidence>
<reference evidence="1" key="2">
    <citation type="submission" date="2022-10" db="EMBL/GenBank/DDBJ databases">
        <authorList>
            <consortium name="ENA_rothamsted_submissions"/>
            <consortium name="culmorum"/>
            <person name="King R."/>
        </authorList>
    </citation>
    <scope>NUCLEOTIDE SEQUENCE</scope>
</reference>
<accession>A0A9N9QWQ1</accession>
<reference evidence="1" key="1">
    <citation type="submission" date="2021-12" db="EMBL/GenBank/DDBJ databases">
        <authorList>
            <person name="King R."/>
        </authorList>
    </citation>
    <scope>NUCLEOTIDE SEQUENCE</scope>
</reference>
<dbReference type="InterPro" id="IPR009832">
    <property type="entry name" value="DUF1397"/>
</dbReference>
<keyword evidence="2" id="KW-1185">Reference proteome</keyword>
<dbReference type="OrthoDB" id="7025379at2759"/>
<dbReference type="EMBL" id="OU893344">
    <property type="protein sequence ID" value="CAG9784891.1"/>
    <property type="molecule type" value="Genomic_DNA"/>
</dbReference>
<organism evidence="1 2">
    <name type="scientific">Diatraea saccharalis</name>
    <name type="common">sugarcane borer</name>
    <dbReference type="NCBI Taxonomy" id="40085"/>
    <lineage>
        <taxon>Eukaryota</taxon>
        <taxon>Metazoa</taxon>
        <taxon>Ecdysozoa</taxon>
        <taxon>Arthropoda</taxon>
        <taxon>Hexapoda</taxon>
        <taxon>Insecta</taxon>
        <taxon>Pterygota</taxon>
        <taxon>Neoptera</taxon>
        <taxon>Endopterygota</taxon>
        <taxon>Lepidoptera</taxon>
        <taxon>Glossata</taxon>
        <taxon>Ditrysia</taxon>
        <taxon>Pyraloidea</taxon>
        <taxon>Crambidae</taxon>
        <taxon>Crambinae</taxon>
        <taxon>Diatraea</taxon>
    </lineage>
</organism>
<dbReference type="AlphaFoldDB" id="A0A9N9QWQ1"/>
<dbReference type="Proteomes" id="UP001153714">
    <property type="component" value="Chromosome 13"/>
</dbReference>
<gene>
    <name evidence="1" type="ORF">DIATSA_LOCUS2955</name>
</gene>
<dbReference type="Pfam" id="PF07165">
    <property type="entry name" value="DUF1397"/>
    <property type="match status" value="1"/>
</dbReference>
<proteinExistence type="predicted"/>
<protein>
    <submittedName>
        <fullName evidence="1">Uncharacterized protein</fullName>
    </submittedName>
</protein>
<dbReference type="PANTHER" id="PTHR20997">
    <property type="entry name" value="EG:BACR42I17.2 PROTEIN-RELATED"/>
    <property type="match status" value="1"/>
</dbReference>
<evidence type="ECO:0000313" key="1">
    <source>
        <dbReference type="EMBL" id="CAG9784891.1"/>
    </source>
</evidence>
<dbReference type="PANTHER" id="PTHR20997:SF2">
    <property type="entry name" value="EG:BACR42I17.2 PROTEIN-RELATED"/>
    <property type="match status" value="1"/>
</dbReference>